<feature type="region of interest" description="Disordered" evidence="1">
    <location>
        <begin position="304"/>
        <end position="375"/>
    </location>
</feature>
<sequence length="388" mass="45669">MSDKYWIDIKTKRDLKLFLWKEDIDLIIEKYRLSKGIRKYNPNHIYGEDCNLAALAINEAFRIFYDNPDFLFACAYRLKKAKEALLPSKEFSWFKRSNDACYFAWAYIRVLSKKNRFLENFGKNESFTVYTGTPYRRFIKIEYPVDHRERIECIENFFDRSSMGLSSKLSIMFNIRDEWNRRSQLADMLPLKKSEKEKINWAWDYICKDKANVIIGSIKRAQEKIAKETNTHQTDMPSEYIFNEACKAGLQGYVHNPHFISLFRPSTTTEKYLALRCIYICMYCYDNKFLSRFKKAWESSAYRKTKKKNPTGRKKSIIESEGQEYSNVTDAESVSAAIPSKAEKHQEKSLAQTIKEKPIERTPSPGIDAGGDKEVKDYSADNWHIFPY</sequence>
<feature type="compositionally biased region" description="Polar residues" evidence="1">
    <location>
        <begin position="323"/>
        <end position="332"/>
    </location>
</feature>
<feature type="compositionally biased region" description="Basic residues" evidence="1">
    <location>
        <begin position="304"/>
        <end position="315"/>
    </location>
</feature>
<evidence type="ECO:0000313" key="2">
    <source>
        <dbReference type="EMBL" id="MDV7022057.1"/>
    </source>
</evidence>
<dbReference type="EMBL" id="JAWLOF010000003">
    <property type="protein sequence ID" value="MDV7022057.1"/>
    <property type="molecule type" value="Genomic_DNA"/>
</dbReference>
<comment type="caution">
    <text evidence="2">The sequence shown here is derived from an EMBL/GenBank/DDBJ whole genome shotgun (WGS) entry which is preliminary data.</text>
</comment>
<proteinExistence type="predicted"/>
<organism evidence="2 3">
    <name type="scientific">Atlantibacter subterraneus</name>
    <dbReference type="NCBI Taxonomy" id="255519"/>
    <lineage>
        <taxon>Bacteria</taxon>
        <taxon>Pseudomonadati</taxon>
        <taxon>Pseudomonadota</taxon>
        <taxon>Gammaproteobacteria</taxon>
        <taxon>Enterobacterales</taxon>
        <taxon>Enterobacteriaceae</taxon>
        <taxon>Atlantibacter</taxon>
    </lineage>
</organism>
<keyword evidence="3" id="KW-1185">Reference proteome</keyword>
<dbReference type="Proteomes" id="UP001187066">
    <property type="component" value="Unassembled WGS sequence"/>
</dbReference>
<feature type="compositionally biased region" description="Basic and acidic residues" evidence="1">
    <location>
        <begin position="341"/>
        <end position="360"/>
    </location>
</feature>
<accession>A0ABU4DYX7</accession>
<evidence type="ECO:0000256" key="1">
    <source>
        <dbReference type="SAM" id="MobiDB-lite"/>
    </source>
</evidence>
<dbReference type="RefSeq" id="WP_317677751.1">
    <property type="nucleotide sequence ID" value="NZ_JAWLOF010000003.1"/>
</dbReference>
<evidence type="ECO:0000313" key="3">
    <source>
        <dbReference type="Proteomes" id="UP001187066"/>
    </source>
</evidence>
<gene>
    <name evidence="2" type="ORF">R4P48_05100</name>
</gene>
<reference evidence="2 3" key="1">
    <citation type="submission" date="2023-10" db="EMBL/GenBank/DDBJ databases">
        <authorList>
            <person name="Dale J."/>
        </authorList>
    </citation>
    <scope>NUCLEOTIDE SEQUENCE [LARGE SCALE GENOMIC DNA]</scope>
    <source>
        <strain evidence="2 3">2023EL-00970</strain>
    </source>
</reference>
<protein>
    <submittedName>
        <fullName evidence="2">Uncharacterized protein</fullName>
    </submittedName>
</protein>
<name>A0ABU4DYX7_9ENTR</name>